<dbReference type="AlphaFoldDB" id="A0A383A985"/>
<proteinExistence type="predicted"/>
<feature type="coiled-coil region" evidence="2">
    <location>
        <begin position="12"/>
        <end position="46"/>
    </location>
</feature>
<keyword evidence="1" id="KW-0413">Isomerase</keyword>
<reference evidence="4" key="1">
    <citation type="submission" date="2018-05" db="EMBL/GenBank/DDBJ databases">
        <authorList>
            <person name="Lanie J.A."/>
            <person name="Ng W.-L."/>
            <person name="Kazmierczak K.M."/>
            <person name="Andrzejewski T.M."/>
            <person name="Davidsen T.M."/>
            <person name="Wayne K.J."/>
            <person name="Tettelin H."/>
            <person name="Glass J.I."/>
            <person name="Rusch D."/>
            <person name="Podicherti R."/>
            <person name="Tsui H.-C.T."/>
            <person name="Winkler M.E."/>
        </authorList>
    </citation>
    <scope>NUCLEOTIDE SEQUENCE</scope>
</reference>
<dbReference type="PANTHER" id="PTHR38041:SF1">
    <property type="entry name" value="CHORISMATE MUTASE"/>
    <property type="match status" value="1"/>
</dbReference>
<dbReference type="GO" id="GO:0046417">
    <property type="term" value="P:chorismate metabolic process"/>
    <property type="evidence" value="ECO:0007669"/>
    <property type="project" value="InterPro"/>
</dbReference>
<protein>
    <recommendedName>
        <fullName evidence="3">Chorismate mutase domain-containing protein</fullName>
    </recommendedName>
</protein>
<dbReference type="PROSITE" id="PS51168">
    <property type="entry name" value="CHORISMATE_MUT_2"/>
    <property type="match status" value="1"/>
</dbReference>
<dbReference type="GO" id="GO:0004106">
    <property type="term" value="F:chorismate mutase activity"/>
    <property type="evidence" value="ECO:0007669"/>
    <property type="project" value="InterPro"/>
</dbReference>
<dbReference type="Pfam" id="PF01817">
    <property type="entry name" value="CM_2"/>
    <property type="match status" value="1"/>
</dbReference>
<organism evidence="4">
    <name type="scientific">marine metagenome</name>
    <dbReference type="NCBI Taxonomy" id="408172"/>
    <lineage>
        <taxon>unclassified sequences</taxon>
        <taxon>metagenomes</taxon>
        <taxon>ecological metagenomes</taxon>
    </lineage>
</organism>
<dbReference type="InterPro" id="IPR051331">
    <property type="entry name" value="Chorismate_mutase-related"/>
</dbReference>
<feature type="domain" description="Chorismate mutase" evidence="3">
    <location>
        <begin position="13"/>
        <end position="103"/>
    </location>
</feature>
<dbReference type="Gene3D" id="1.20.59.10">
    <property type="entry name" value="Chorismate mutase"/>
    <property type="match status" value="1"/>
</dbReference>
<dbReference type="InterPro" id="IPR036979">
    <property type="entry name" value="CM_dom_sf"/>
</dbReference>
<name>A0A383A985_9ZZZZ</name>
<dbReference type="SUPFAM" id="SSF48600">
    <property type="entry name" value="Chorismate mutase II"/>
    <property type="match status" value="1"/>
</dbReference>
<sequence length="106" mass="12016">MTEGESPAGSELARVANRLDGFRRRIDEIDEQIVRLVNQRADYANQIGQLKESMGMETYQPKREEDVLAHVRDVSTGPLGADAIKRVFERIIDESRRLEKLMSGGK</sequence>
<dbReference type="GO" id="GO:0009697">
    <property type="term" value="P:salicylic acid biosynthetic process"/>
    <property type="evidence" value="ECO:0007669"/>
    <property type="project" value="TreeGrafter"/>
</dbReference>
<keyword evidence="2" id="KW-0175">Coiled coil</keyword>
<dbReference type="PANTHER" id="PTHR38041">
    <property type="entry name" value="CHORISMATE MUTASE"/>
    <property type="match status" value="1"/>
</dbReference>
<gene>
    <name evidence="4" type="ORF">METZ01_LOCUS457047</name>
</gene>
<evidence type="ECO:0000313" key="4">
    <source>
        <dbReference type="EMBL" id="SVE04193.1"/>
    </source>
</evidence>
<dbReference type="InterPro" id="IPR036263">
    <property type="entry name" value="Chorismate_II_sf"/>
</dbReference>
<evidence type="ECO:0000259" key="3">
    <source>
        <dbReference type="PROSITE" id="PS51168"/>
    </source>
</evidence>
<evidence type="ECO:0000256" key="1">
    <source>
        <dbReference type="ARBA" id="ARBA00023235"/>
    </source>
</evidence>
<accession>A0A383A985</accession>
<dbReference type="InterPro" id="IPR002701">
    <property type="entry name" value="CM_II_prokaryot"/>
</dbReference>
<evidence type="ECO:0000256" key="2">
    <source>
        <dbReference type="SAM" id="Coils"/>
    </source>
</evidence>
<dbReference type="EMBL" id="UINC01190171">
    <property type="protein sequence ID" value="SVE04193.1"/>
    <property type="molecule type" value="Genomic_DNA"/>
</dbReference>
<dbReference type="SMART" id="SM00830">
    <property type="entry name" value="CM_2"/>
    <property type="match status" value="1"/>
</dbReference>